<name>A0A7W4LI67_9GAMM</name>
<evidence type="ECO:0000313" key="1">
    <source>
        <dbReference type="EMBL" id="MBB2493625.1"/>
    </source>
</evidence>
<dbReference type="EMBL" id="JACJUD010000001">
    <property type="protein sequence ID" value="MBB2493625.1"/>
    <property type="molecule type" value="Genomic_DNA"/>
</dbReference>
<protein>
    <submittedName>
        <fullName evidence="1">Uncharacterized protein</fullName>
    </submittedName>
</protein>
<accession>A0A7W4LI67</accession>
<proteinExistence type="predicted"/>
<sequence>MSTPKPLALTDVLILLLLGATALLPVDQPPSVRHQPERVSVSHSVGASALAMNPTADALTATMSL</sequence>
<gene>
    <name evidence="1" type="ORF">H3H51_01260</name>
</gene>
<dbReference type="AlphaFoldDB" id="A0A7W4LI67"/>
<dbReference type="RefSeq" id="WP_183087206.1">
    <property type="nucleotide sequence ID" value="NZ_JACJUD010000001.1"/>
</dbReference>
<reference evidence="1 2" key="1">
    <citation type="submission" date="2020-08" db="EMBL/GenBank/DDBJ databases">
        <authorList>
            <person name="Kim C.M."/>
        </authorList>
    </citation>
    <scope>NUCLEOTIDE SEQUENCE [LARGE SCALE GENOMIC DNA]</scope>
    <source>
        <strain evidence="1 2">UL070</strain>
    </source>
</reference>
<organism evidence="1 2">
    <name type="scientific">Aquipseudomonas ullengensis</name>
    <dbReference type="NCBI Taxonomy" id="2759166"/>
    <lineage>
        <taxon>Bacteria</taxon>
        <taxon>Pseudomonadati</taxon>
        <taxon>Pseudomonadota</taxon>
        <taxon>Gammaproteobacteria</taxon>
        <taxon>Pseudomonadales</taxon>
        <taxon>Pseudomonadaceae</taxon>
        <taxon>Aquipseudomonas</taxon>
    </lineage>
</organism>
<evidence type="ECO:0000313" key="2">
    <source>
        <dbReference type="Proteomes" id="UP000542720"/>
    </source>
</evidence>
<dbReference type="Proteomes" id="UP000542720">
    <property type="component" value="Unassembled WGS sequence"/>
</dbReference>
<keyword evidence="2" id="KW-1185">Reference proteome</keyword>
<comment type="caution">
    <text evidence="1">The sequence shown here is derived from an EMBL/GenBank/DDBJ whole genome shotgun (WGS) entry which is preliminary data.</text>
</comment>